<proteinExistence type="predicted"/>
<dbReference type="Proteomes" id="UP000075885">
    <property type="component" value="Unassembled WGS sequence"/>
</dbReference>
<reference evidence="3" key="1">
    <citation type="submission" date="2013-03" db="EMBL/GenBank/DDBJ databases">
        <title>The Genome Sequence of Anopheles epiroticus epiroticus2.</title>
        <authorList>
            <consortium name="The Broad Institute Genomics Platform"/>
            <person name="Neafsey D.E."/>
            <person name="Howell P."/>
            <person name="Walker B."/>
            <person name="Young S.K."/>
            <person name="Zeng Q."/>
            <person name="Gargeya S."/>
            <person name="Fitzgerald M."/>
            <person name="Haas B."/>
            <person name="Abouelleil A."/>
            <person name="Allen A.W."/>
            <person name="Alvarado L."/>
            <person name="Arachchi H.M."/>
            <person name="Berlin A.M."/>
            <person name="Chapman S.B."/>
            <person name="Gainer-Dewar J."/>
            <person name="Goldberg J."/>
            <person name="Griggs A."/>
            <person name="Gujja S."/>
            <person name="Hansen M."/>
            <person name="Howarth C."/>
            <person name="Imamovic A."/>
            <person name="Ireland A."/>
            <person name="Larimer J."/>
            <person name="McCowan C."/>
            <person name="Murphy C."/>
            <person name="Pearson M."/>
            <person name="Poon T.W."/>
            <person name="Priest M."/>
            <person name="Roberts A."/>
            <person name="Saif S."/>
            <person name="Shea T."/>
            <person name="Sisk P."/>
            <person name="Sykes S."/>
            <person name="Wortman J."/>
            <person name="Nusbaum C."/>
            <person name="Birren B."/>
        </authorList>
    </citation>
    <scope>NUCLEOTIDE SEQUENCE [LARGE SCALE GENOMIC DNA]</scope>
    <source>
        <strain evidence="3">Epiroticus2</strain>
    </source>
</reference>
<dbReference type="VEuPathDB" id="VectorBase:AEPI011588"/>
<keyword evidence="3" id="KW-1185">Reference proteome</keyword>
<name>A0A182PXA1_9DIPT</name>
<feature type="region of interest" description="Disordered" evidence="1">
    <location>
        <begin position="49"/>
        <end position="70"/>
    </location>
</feature>
<evidence type="ECO:0000313" key="3">
    <source>
        <dbReference type="Proteomes" id="UP000075885"/>
    </source>
</evidence>
<sequence length="104" mass="12123">MNIDQFKCLMFICGLKGHNHADIRARLLARIESEPPETPTTLQQLIDEYQPHSSGRHQQFSTPDHKSPRTPCWQCGQMHYVRDCPFSNHRCKQCNRVGHKEGYC</sequence>
<dbReference type="AlphaFoldDB" id="A0A182PXA1"/>
<dbReference type="EnsemblMetazoa" id="AEPI011588-RA">
    <property type="protein sequence ID" value="AEPI011588-PA"/>
    <property type="gene ID" value="AEPI011588"/>
</dbReference>
<protein>
    <recommendedName>
        <fullName evidence="4">CCHC-type domain-containing protein</fullName>
    </recommendedName>
</protein>
<evidence type="ECO:0000313" key="2">
    <source>
        <dbReference type="EnsemblMetazoa" id="AEPI011588-PA"/>
    </source>
</evidence>
<accession>A0A182PXA1</accession>
<feature type="compositionally biased region" description="Polar residues" evidence="1">
    <location>
        <begin position="51"/>
        <end position="62"/>
    </location>
</feature>
<reference evidence="2" key="2">
    <citation type="submission" date="2020-05" db="UniProtKB">
        <authorList>
            <consortium name="EnsemblMetazoa"/>
        </authorList>
    </citation>
    <scope>IDENTIFICATION</scope>
    <source>
        <strain evidence="2">Epiroticus2</strain>
    </source>
</reference>
<organism evidence="2 3">
    <name type="scientific">Anopheles epiroticus</name>
    <dbReference type="NCBI Taxonomy" id="199890"/>
    <lineage>
        <taxon>Eukaryota</taxon>
        <taxon>Metazoa</taxon>
        <taxon>Ecdysozoa</taxon>
        <taxon>Arthropoda</taxon>
        <taxon>Hexapoda</taxon>
        <taxon>Insecta</taxon>
        <taxon>Pterygota</taxon>
        <taxon>Neoptera</taxon>
        <taxon>Endopterygota</taxon>
        <taxon>Diptera</taxon>
        <taxon>Nematocera</taxon>
        <taxon>Culicoidea</taxon>
        <taxon>Culicidae</taxon>
        <taxon>Anophelinae</taxon>
        <taxon>Anopheles</taxon>
    </lineage>
</organism>
<evidence type="ECO:0000256" key="1">
    <source>
        <dbReference type="SAM" id="MobiDB-lite"/>
    </source>
</evidence>
<evidence type="ECO:0008006" key="4">
    <source>
        <dbReference type="Google" id="ProtNLM"/>
    </source>
</evidence>